<proteinExistence type="predicted"/>
<reference evidence="2" key="1">
    <citation type="submission" date="2022-11" db="UniProtKB">
        <authorList>
            <consortium name="WormBaseParasite"/>
        </authorList>
    </citation>
    <scope>IDENTIFICATION</scope>
</reference>
<dbReference type="AlphaFoldDB" id="A0A915JCC7"/>
<dbReference type="Proteomes" id="UP000887565">
    <property type="component" value="Unplaced"/>
</dbReference>
<protein>
    <submittedName>
        <fullName evidence="2">Uncharacterized protein</fullName>
    </submittedName>
</protein>
<name>A0A915JCC7_ROMCU</name>
<accession>A0A915JCC7</accession>
<evidence type="ECO:0000313" key="1">
    <source>
        <dbReference type="Proteomes" id="UP000887565"/>
    </source>
</evidence>
<sequence length="92" mass="11006">MNMVNRFAMNMVNRFAILERISFYCFKDETPLIDNCALFRTIWSLIRKIRTTCHHLRNDAIREKTRKVENEKKVMITTVKSIVMVNTHQTND</sequence>
<dbReference type="WBParaSite" id="nRc.2.0.1.t23291-RA">
    <property type="protein sequence ID" value="nRc.2.0.1.t23291-RA"/>
    <property type="gene ID" value="nRc.2.0.1.g23291"/>
</dbReference>
<evidence type="ECO:0000313" key="2">
    <source>
        <dbReference type="WBParaSite" id="nRc.2.0.1.t23291-RA"/>
    </source>
</evidence>
<organism evidence="1 2">
    <name type="scientific">Romanomermis culicivorax</name>
    <name type="common">Nematode worm</name>
    <dbReference type="NCBI Taxonomy" id="13658"/>
    <lineage>
        <taxon>Eukaryota</taxon>
        <taxon>Metazoa</taxon>
        <taxon>Ecdysozoa</taxon>
        <taxon>Nematoda</taxon>
        <taxon>Enoplea</taxon>
        <taxon>Dorylaimia</taxon>
        <taxon>Mermithida</taxon>
        <taxon>Mermithoidea</taxon>
        <taxon>Mermithidae</taxon>
        <taxon>Romanomermis</taxon>
    </lineage>
</organism>
<keyword evidence="1" id="KW-1185">Reference proteome</keyword>